<feature type="non-terminal residue" evidence="2">
    <location>
        <position position="1"/>
    </location>
</feature>
<feature type="region of interest" description="Disordered" evidence="1">
    <location>
        <begin position="72"/>
        <end position="97"/>
    </location>
</feature>
<protein>
    <submittedName>
        <fullName evidence="2">Uncharacterized protein</fullName>
    </submittedName>
</protein>
<dbReference type="Proteomes" id="UP001177670">
    <property type="component" value="Unassembled WGS sequence"/>
</dbReference>
<evidence type="ECO:0000313" key="3">
    <source>
        <dbReference type="Proteomes" id="UP001177670"/>
    </source>
</evidence>
<evidence type="ECO:0000256" key="1">
    <source>
        <dbReference type="SAM" id="MobiDB-lite"/>
    </source>
</evidence>
<keyword evidence="3" id="KW-1185">Reference proteome</keyword>
<gene>
    <name evidence="2" type="ORF">K0M31_004030</name>
</gene>
<dbReference type="EMBL" id="JAHYIQ010000012">
    <property type="protein sequence ID" value="KAK1127495.1"/>
    <property type="molecule type" value="Genomic_DNA"/>
</dbReference>
<comment type="caution">
    <text evidence="2">The sequence shown here is derived from an EMBL/GenBank/DDBJ whole genome shotgun (WGS) entry which is preliminary data.</text>
</comment>
<dbReference type="AlphaFoldDB" id="A0AA40FYU1"/>
<sequence length="97" mass="10943">ARNLRAQVPAGYLTSFRTVVGRWCKPRIRHALSLEAGESFDERNRRWTGRRWREKLARPTIIDGDALSARSVQMQPGGQRPADEASGPVTCKFQVHG</sequence>
<accession>A0AA40FYU1</accession>
<proteinExistence type="predicted"/>
<organism evidence="2 3">
    <name type="scientific">Melipona bicolor</name>
    <dbReference type="NCBI Taxonomy" id="60889"/>
    <lineage>
        <taxon>Eukaryota</taxon>
        <taxon>Metazoa</taxon>
        <taxon>Ecdysozoa</taxon>
        <taxon>Arthropoda</taxon>
        <taxon>Hexapoda</taxon>
        <taxon>Insecta</taxon>
        <taxon>Pterygota</taxon>
        <taxon>Neoptera</taxon>
        <taxon>Endopterygota</taxon>
        <taxon>Hymenoptera</taxon>
        <taxon>Apocrita</taxon>
        <taxon>Aculeata</taxon>
        <taxon>Apoidea</taxon>
        <taxon>Anthophila</taxon>
        <taxon>Apidae</taxon>
        <taxon>Melipona</taxon>
    </lineage>
</organism>
<evidence type="ECO:0000313" key="2">
    <source>
        <dbReference type="EMBL" id="KAK1127495.1"/>
    </source>
</evidence>
<reference evidence="2" key="1">
    <citation type="submission" date="2021-10" db="EMBL/GenBank/DDBJ databases">
        <title>Melipona bicolor Genome sequencing and assembly.</title>
        <authorList>
            <person name="Araujo N.S."/>
            <person name="Arias M.C."/>
        </authorList>
    </citation>
    <scope>NUCLEOTIDE SEQUENCE</scope>
    <source>
        <strain evidence="2">USP_2M_L1-L4_2017</strain>
        <tissue evidence="2">Whole body</tissue>
    </source>
</reference>
<name>A0AA40FYU1_9HYME</name>